<dbReference type="PANTHER" id="PTHR10836">
    <property type="entry name" value="GLYCERALDEHYDE 3-PHOSPHATE DEHYDROGENASE"/>
    <property type="match status" value="1"/>
</dbReference>
<evidence type="ECO:0000256" key="6">
    <source>
        <dbReference type="ARBA" id="ARBA00047698"/>
    </source>
</evidence>
<sequence length="330" mass="36680">MIKLGINGFGRIGRLAFRTAINRKNFQIVGINDLLDIHHLAYLLKYDSVHGKFKGVVEVHENHLIVNNQIIQVFSEQNPENIPWKNLDVDFVIESTGLFTDQNKAALHLIGGAKKVVISAPSKDAPMFVMGVNHKSLKKEDIIFSNASCTTNCLAPIAKVLNDNYEIVEALATTVHTATSSQNTVDGPEAIWRRGRSALNNMIPTTTNAGKAVLKIMPELEGKLLAMAVRVPIVDVSLVDLTVRLKKSTNYEHIKQVMKLTSENEMKGILGYTEDEVVSQDFVSEPRTAVFDAKAGLALNNNFFKIIAWYDNEFGYATKIVDLIEYSHTL</sequence>
<dbReference type="Gene3D" id="3.40.50.720">
    <property type="entry name" value="NAD(P)-binding Rossmann-like Domain"/>
    <property type="match status" value="1"/>
</dbReference>
<dbReference type="SUPFAM" id="SSF55347">
    <property type="entry name" value="Glyceraldehyde-3-phosphate dehydrogenase-like, C-terminal domain"/>
    <property type="match status" value="1"/>
</dbReference>
<feature type="binding site" evidence="8">
    <location>
        <begin position="11"/>
        <end position="12"/>
    </location>
    <ligand>
        <name>NAD(+)</name>
        <dbReference type="ChEBI" id="CHEBI:57540"/>
    </ligand>
</feature>
<dbReference type="InterPro" id="IPR020830">
    <property type="entry name" value="GlycerAld_3-P_DH_AS"/>
</dbReference>
<dbReference type="Pfam" id="PF00044">
    <property type="entry name" value="Gp_dh_N"/>
    <property type="match status" value="1"/>
</dbReference>
<dbReference type="PRINTS" id="PR00078">
    <property type="entry name" value="G3PDHDRGNASE"/>
</dbReference>
<dbReference type="Proteomes" id="UP000199312">
    <property type="component" value="Unassembled WGS sequence"/>
</dbReference>
<dbReference type="InterPro" id="IPR036291">
    <property type="entry name" value="NAD(P)-bd_dom_sf"/>
</dbReference>
<dbReference type="SUPFAM" id="SSF51735">
    <property type="entry name" value="NAD(P)-binding Rossmann-fold domains"/>
    <property type="match status" value="1"/>
</dbReference>
<dbReference type="FunFam" id="3.30.360.10:FF:000001">
    <property type="entry name" value="Glyceraldehyde-3-phosphate dehydrogenase"/>
    <property type="match status" value="1"/>
</dbReference>
<evidence type="ECO:0000256" key="8">
    <source>
        <dbReference type="PIRSR" id="PIRSR000149-3"/>
    </source>
</evidence>
<organism evidence="13 14">
    <name type="scientific">Lutibacter maritimus</name>
    <dbReference type="NCBI Taxonomy" id="593133"/>
    <lineage>
        <taxon>Bacteria</taxon>
        <taxon>Pseudomonadati</taxon>
        <taxon>Bacteroidota</taxon>
        <taxon>Flavobacteriia</taxon>
        <taxon>Flavobacteriales</taxon>
        <taxon>Flavobacteriaceae</taxon>
        <taxon>Lutibacter</taxon>
    </lineage>
</organism>
<dbReference type="InterPro" id="IPR020831">
    <property type="entry name" value="GlycerAld/Erythrose_P_DH"/>
</dbReference>
<dbReference type="GO" id="GO:0006006">
    <property type="term" value="P:glucose metabolic process"/>
    <property type="evidence" value="ECO:0007669"/>
    <property type="project" value="InterPro"/>
</dbReference>
<reference evidence="14" key="1">
    <citation type="submission" date="2016-10" db="EMBL/GenBank/DDBJ databases">
        <authorList>
            <person name="Varghese N."/>
            <person name="Submissions S."/>
        </authorList>
    </citation>
    <scope>NUCLEOTIDE SEQUENCE [LARGE SCALE GENOMIC DNA]</scope>
    <source>
        <strain evidence="14">DSM 24450</strain>
    </source>
</reference>
<evidence type="ECO:0000256" key="11">
    <source>
        <dbReference type="RuleBase" id="RU361160"/>
    </source>
</evidence>
<comment type="function">
    <text evidence="1">Catalyzes the oxidative phosphorylation of glyceraldehyde 3-phosphate (G3P) to 1,3-bisphosphoglycerate (BPG) using the cofactor NAD. The first reaction step involves the formation of a hemiacetal intermediate between G3P and a cysteine residue, and this hemiacetal intermediate is then oxidized to a thioester, with concomitant reduction of NAD to NADH. The reduced NADH is then exchanged with the second NAD, and the thioester is attacked by a nucleophilic inorganic phosphate to produce BPG.</text>
</comment>
<dbReference type="Pfam" id="PF02800">
    <property type="entry name" value="Gp_dh_C"/>
    <property type="match status" value="1"/>
</dbReference>
<keyword evidence="5 8" id="KW-0520">NAD</keyword>
<evidence type="ECO:0000256" key="4">
    <source>
        <dbReference type="ARBA" id="ARBA00023002"/>
    </source>
</evidence>
<feature type="binding site" evidence="8">
    <location>
        <position position="312"/>
    </location>
    <ligand>
        <name>NAD(+)</name>
        <dbReference type="ChEBI" id="CHEBI:57540"/>
    </ligand>
</feature>
<evidence type="ECO:0000256" key="9">
    <source>
        <dbReference type="PIRSR" id="PIRSR000149-4"/>
    </source>
</evidence>
<protein>
    <recommendedName>
        <fullName evidence="11">Glyceraldehyde-3-phosphate dehydrogenase</fullName>
        <ecNumber evidence="11">1.2.1.-</ecNumber>
    </recommendedName>
</protein>
<feature type="active site" description="Nucleophile" evidence="7">
    <location>
        <position position="149"/>
    </location>
</feature>
<dbReference type="CDD" id="cd05214">
    <property type="entry name" value="GAPDH_I_N"/>
    <property type="match status" value="1"/>
</dbReference>
<dbReference type="EMBL" id="FOZP01000007">
    <property type="protein sequence ID" value="SFS70843.1"/>
    <property type="molecule type" value="Genomic_DNA"/>
</dbReference>
<dbReference type="PANTHER" id="PTHR10836:SF76">
    <property type="entry name" value="GLYCERALDEHYDE-3-PHOSPHATE DEHYDROGENASE-RELATED"/>
    <property type="match status" value="1"/>
</dbReference>
<dbReference type="SMART" id="SM00846">
    <property type="entry name" value="Gp_dh_N"/>
    <property type="match status" value="1"/>
</dbReference>
<dbReference type="InterPro" id="IPR006424">
    <property type="entry name" value="Glyceraldehyde-3-P_DH_1"/>
</dbReference>
<keyword evidence="4 11" id="KW-0560">Oxidoreductase</keyword>
<dbReference type="PROSITE" id="PS00071">
    <property type="entry name" value="GAPDH"/>
    <property type="match status" value="1"/>
</dbReference>
<dbReference type="CDD" id="cd18126">
    <property type="entry name" value="GAPDH_I_C"/>
    <property type="match status" value="1"/>
</dbReference>
<feature type="binding site" evidence="8">
    <location>
        <position position="119"/>
    </location>
    <ligand>
        <name>NAD(+)</name>
        <dbReference type="ChEBI" id="CHEBI:57540"/>
    </ligand>
</feature>
<feature type="domain" description="Glyceraldehyde 3-phosphate dehydrogenase NAD(P) binding" evidence="12">
    <location>
        <begin position="2"/>
        <end position="149"/>
    </location>
</feature>
<evidence type="ECO:0000256" key="1">
    <source>
        <dbReference type="ARBA" id="ARBA00003501"/>
    </source>
</evidence>
<dbReference type="AlphaFoldDB" id="A0A1I6S1K1"/>
<evidence type="ECO:0000256" key="5">
    <source>
        <dbReference type="ARBA" id="ARBA00023027"/>
    </source>
</evidence>
<comment type="catalytic activity">
    <reaction evidence="6">
        <text>D-glyceraldehyde 3-phosphate + phosphate + NAD(+) = (2R)-3-phospho-glyceroyl phosphate + NADH + H(+)</text>
        <dbReference type="Rhea" id="RHEA:10300"/>
        <dbReference type="ChEBI" id="CHEBI:15378"/>
        <dbReference type="ChEBI" id="CHEBI:43474"/>
        <dbReference type="ChEBI" id="CHEBI:57540"/>
        <dbReference type="ChEBI" id="CHEBI:57604"/>
        <dbReference type="ChEBI" id="CHEBI:57945"/>
        <dbReference type="ChEBI" id="CHEBI:59776"/>
        <dbReference type="EC" id="1.2.1.12"/>
    </reaction>
</comment>
<keyword evidence="14" id="KW-1185">Reference proteome</keyword>
<dbReference type="InterPro" id="IPR020829">
    <property type="entry name" value="GlycerAld_3-P_DH_cat"/>
</dbReference>
<dbReference type="InterPro" id="IPR020828">
    <property type="entry name" value="GlycerAld_3-P_DH_NAD(P)-bd"/>
</dbReference>
<dbReference type="OrthoDB" id="9803304at2"/>
<feature type="binding site" evidence="8">
    <location>
        <position position="33"/>
    </location>
    <ligand>
        <name>NAD(+)</name>
        <dbReference type="ChEBI" id="CHEBI:57540"/>
    </ligand>
</feature>
<feature type="site" description="Activates thiol group during catalysis" evidence="9">
    <location>
        <position position="176"/>
    </location>
</feature>
<evidence type="ECO:0000313" key="14">
    <source>
        <dbReference type="Proteomes" id="UP000199312"/>
    </source>
</evidence>
<dbReference type="NCBIfam" id="TIGR01534">
    <property type="entry name" value="GAPDH-I"/>
    <property type="match status" value="1"/>
</dbReference>
<evidence type="ECO:0000259" key="12">
    <source>
        <dbReference type="SMART" id="SM00846"/>
    </source>
</evidence>
<dbReference type="STRING" id="593133.SAMN04488006_2736"/>
<dbReference type="EC" id="1.2.1.-" evidence="11"/>
<dbReference type="GO" id="GO:0004365">
    <property type="term" value="F:glyceraldehyde-3-phosphate dehydrogenase (NAD+) (phosphorylating) activity"/>
    <property type="evidence" value="ECO:0007669"/>
    <property type="project" value="UniProtKB-EC"/>
</dbReference>
<keyword evidence="8" id="KW-0547">Nucleotide-binding</keyword>
<dbReference type="FunFam" id="3.40.50.720:FF:000001">
    <property type="entry name" value="Glyceraldehyde-3-phosphate dehydrogenase"/>
    <property type="match status" value="1"/>
</dbReference>
<comment type="similarity">
    <text evidence="2 10">Belongs to the glyceraldehyde-3-phosphate dehydrogenase family.</text>
</comment>
<evidence type="ECO:0000256" key="7">
    <source>
        <dbReference type="PIRSR" id="PIRSR000149-1"/>
    </source>
</evidence>
<name>A0A1I6S1K1_9FLAO</name>
<evidence type="ECO:0000313" key="13">
    <source>
        <dbReference type="EMBL" id="SFS70843.1"/>
    </source>
</evidence>
<dbReference type="GO" id="GO:0050661">
    <property type="term" value="F:NADP binding"/>
    <property type="evidence" value="ECO:0007669"/>
    <property type="project" value="InterPro"/>
</dbReference>
<dbReference type="RefSeq" id="WP_090228238.1">
    <property type="nucleotide sequence ID" value="NZ_FOZP01000007.1"/>
</dbReference>
<evidence type="ECO:0000256" key="2">
    <source>
        <dbReference type="ARBA" id="ARBA00007406"/>
    </source>
</evidence>
<comment type="subunit">
    <text evidence="3">Homotetramer.</text>
</comment>
<gene>
    <name evidence="13" type="ORF">SAMN04488006_2736</name>
</gene>
<dbReference type="GO" id="GO:0051287">
    <property type="term" value="F:NAD binding"/>
    <property type="evidence" value="ECO:0007669"/>
    <property type="project" value="InterPro"/>
</dbReference>
<dbReference type="Gene3D" id="3.30.360.10">
    <property type="entry name" value="Dihydrodipicolinate Reductase, domain 2"/>
    <property type="match status" value="1"/>
</dbReference>
<evidence type="ECO:0000256" key="3">
    <source>
        <dbReference type="ARBA" id="ARBA00011881"/>
    </source>
</evidence>
<proteinExistence type="inferred from homology"/>
<evidence type="ECO:0000256" key="10">
    <source>
        <dbReference type="RuleBase" id="RU000397"/>
    </source>
</evidence>
<dbReference type="PIRSF" id="PIRSF000149">
    <property type="entry name" value="GAP_DH"/>
    <property type="match status" value="1"/>
</dbReference>
<accession>A0A1I6S1K1</accession>